<keyword evidence="6" id="KW-0963">Cytoplasm</keyword>
<comment type="similarity">
    <text evidence="5">Belongs to the nucleobindin family.</text>
</comment>
<organism evidence="19 20">
    <name type="scientific">Cyanistes caeruleus</name>
    <name type="common">Eurasian blue tit</name>
    <name type="synonym">Parus caeruleus</name>
    <dbReference type="NCBI Taxonomy" id="156563"/>
    <lineage>
        <taxon>Eukaryota</taxon>
        <taxon>Metazoa</taxon>
        <taxon>Chordata</taxon>
        <taxon>Craniata</taxon>
        <taxon>Vertebrata</taxon>
        <taxon>Euteleostomi</taxon>
        <taxon>Archelosauria</taxon>
        <taxon>Archosauria</taxon>
        <taxon>Dinosauria</taxon>
        <taxon>Saurischia</taxon>
        <taxon>Theropoda</taxon>
        <taxon>Coelurosauria</taxon>
        <taxon>Aves</taxon>
        <taxon>Neognathae</taxon>
        <taxon>Neoaves</taxon>
        <taxon>Telluraves</taxon>
        <taxon>Australaves</taxon>
        <taxon>Passeriformes</taxon>
        <taxon>Paridae</taxon>
        <taxon>Cyanistes</taxon>
    </lineage>
</organism>
<evidence type="ECO:0000256" key="3">
    <source>
        <dbReference type="ARBA" id="ARBA00004555"/>
    </source>
</evidence>
<feature type="compositionally biased region" description="Basic and acidic residues" evidence="17">
    <location>
        <begin position="389"/>
        <end position="410"/>
    </location>
</feature>
<dbReference type="InterPro" id="IPR057576">
    <property type="entry name" value="NUCB1_N"/>
</dbReference>
<gene>
    <name evidence="19" type="primary">NUCB2</name>
</gene>
<dbReference type="PROSITE" id="PS50222">
    <property type="entry name" value="EF_HAND_2"/>
    <property type="match status" value="2"/>
</dbReference>
<evidence type="ECO:0000256" key="4">
    <source>
        <dbReference type="ARBA" id="ARBA00004613"/>
    </source>
</evidence>
<dbReference type="InterPro" id="IPR040250">
    <property type="entry name" value="Nucleobindin"/>
</dbReference>
<keyword evidence="10" id="KW-0479">Metal-binding</keyword>
<keyword evidence="11" id="KW-0732">Signal</keyword>
<dbReference type="GO" id="GO:0070062">
    <property type="term" value="C:extracellular exosome"/>
    <property type="evidence" value="ECO:0007669"/>
    <property type="project" value="TreeGrafter"/>
</dbReference>
<evidence type="ECO:0000256" key="9">
    <source>
        <dbReference type="ARBA" id="ARBA00022658"/>
    </source>
</evidence>
<feature type="region of interest" description="Disordered" evidence="17">
    <location>
        <begin position="377"/>
        <end position="485"/>
    </location>
</feature>
<dbReference type="Gene3D" id="1.10.238.10">
    <property type="entry name" value="EF-hand"/>
    <property type="match status" value="1"/>
</dbReference>
<evidence type="ECO:0000256" key="10">
    <source>
        <dbReference type="ARBA" id="ARBA00022723"/>
    </source>
</evidence>
<proteinExistence type="inferred from homology"/>
<dbReference type="GO" id="GO:0005793">
    <property type="term" value="C:endoplasmic reticulum-Golgi intermediate compartment"/>
    <property type="evidence" value="ECO:0007669"/>
    <property type="project" value="TreeGrafter"/>
</dbReference>
<dbReference type="SUPFAM" id="SSF47473">
    <property type="entry name" value="EF-hand"/>
    <property type="match status" value="1"/>
</dbReference>
<dbReference type="InterPro" id="IPR002048">
    <property type="entry name" value="EF_hand_dom"/>
</dbReference>
<keyword evidence="12" id="KW-0677">Repeat</keyword>
<evidence type="ECO:0000256" key="14">
    <source>
        <dbReference type="ARBA" id="ARBA00023034"/>
    </source>
</evidence>
<feature type="domain" description="EF-hand" evidence="18">
    <location>
        <begin position="323"/>
        <end position="358"/>
    </location>
</feature>
<dbReference type="PROSITE" id="PS00018">
    <property type="entry name" value="EF_HAND_1"/>
    <property type="match status" value="2"/>
</dbReference>
<dbReference type="Pfam" id="PF13499">
    <property type="entry name" value="EF-hand_7"/>
    <property type="match status" value="1"/>
</dbReference>
<dbReference type="InterPro" id="IPR018247">
    <property type="entry name" value="EF_Hand_1_Ca_BS"/>
</dbReference>
<dbReference type="PANTHER" id="PTHR19237">
    <property type="entry name" value="NUCLEOBINDIN"/>
    <property type="match status" value="1"/>
</dbReference>
<dbReference type="SMART" id="SM00054">
    <property type="entry name" value="EFh"/>
    <property type="match status" value="2"/>
</dbReference>
<evidence type="ECO:0000313" key="19">
    <source>
        <dbReference type="Ensembl" id="ENSCCEP00000008743.1"/>
    </source>
</evidence>
<evidence type="ECO:0000256" key="1">
    <source>
        <dbReference type="ARBA" id="ARBA00004170"/>
    </source>
</evidence>
<evidence type="ECO:0000256" key="2">
    <source>
        <dbReference type="ARBA" id="ARBA00004496"/>
    </source>
</evidence>
<dbReference type="GO" id="GO:0016020">
    <property type="term" value="C:membrane"/>
    <property type="evidence" value="ECO:0007669"/>
    <property type="project" value="UniProtKB-SubCell"/>
</dbReference>
<reference evidence="19" key="2">
    <citation type="submission" date="2025-09" db="UniProtKB">
        <authorList>
            <consortium name="Ensembl"/>
        </authorList>
    </citation>
    <scope>IDENTIFICATION</scope>
</reference>
<evidence type="ECO:0000256" key="6">
    <source>
        <dbReference type="ARBA" id="ARBA00022490"/>
    </source>
</evidence>
<evidence type="ECO:0000256" key="15">
    <source>
        <dbReference type="ARBA" id="ARBA00023125"/>
    </source>
</evidence>
<keyword evidence="15" id="KW-0238">DNA-binding</keyword>
<name>A0A8C0UGP1_CYACU</name>
<keyword evidence="7" id="KW-0964">Secreted</keyword>
<dbReference type="GO" id="GO:0005794">
    <property type="term" value="C:Golgi apparatus"/>
    <property type="evidence" value="ECO:0007669"/>
    <property type="project" value="UniProtKB-SubCell"/>
</dbReference>
<dbReference type="PANTHER" id="PTHR19237:SF22">
    <property type="entry name" value="NUCLEOBINDIN-2"/>
    <property type="match status" value="1"/>
</dbReference>
<accession>A0A8C0UGP1</accession>
<evidence type="ECO:0000256" key="16">
    <source>
        <dbReference type="ARBA" id="ARBA00023136"/>
    </source>
</evidence>
<reference evidence="19" key="1">
    <citation type="submission" date="2025-08" db="UniProtKB">
        <authorList>
            <consortium name="Ensembl"/>
        </authorList>
    </citation>
    <scope>IDENTIFICATION</scope>
</reference>
<evidence type="ECO:0000256" key="7">
    <source>
        <dbReference type="ARBA" id="ARBA00022525"/>
    </source>
</evidence>
<dbReference type="AlphaFoldDB" id="A0A8C0UGP1"/>
<feature type="compositionally biased region" description="Basic residues" evidence="17">
    <location>
        <begin position="242"/>
        <end position="253"/>
    </location>
</feature>
<comment type="subcellular location">
    <subcellularLocation>
        <location evidence="2">Cytoplasm</location>
    </subcellularLocation>
    <subcellularLocation>
        <location evidence="3">Golgi apparatus</location>
    </subcellularLocation>
    <subcellularLocation>
        <location evidence="1">Membrane</location>
        <topology evidence="1">Peripheral membrane protein</topology>
    </subcellularLocation>
    <subcellularLocation>
        <location evidence="4">Secreted</location>
    </subcellularLocation>
</comment>
<keyword evidence="14" id="KW-0333">Golgi apparatus</keyword>
<dbReference type="FunFam" id="1.10.238.10:FF:000045">
    <property type="entry name" value="Nucleobindin 2"/>
    <property type="match status" value="1"/>
</dbReference>
<keyword evidence="8" id="KW-0597">Phosphoprotein</keyword>
<dbReference type="Pfam" id="PF25434">
    <property type="entry name" value="NUCB1_N"/>
    <property type="match status" value="1"/>
</dbReference>
<keyword evidence="9" id="KW-0344">Guanine-nucleotide releasing factor</keyword>
<keyword evidence="16" id="KW-0472">Membrane</keyword>
<evidence type="ECO:0000256" key="13">
    <source>
        <dbReference type="ARBA" id="ARBA00022837"/>
    </source>
</evidence>
<sequence>MHFLDFKHAYVLSLRNYWTAPFILCKNFNKMKRLSVLPQGYLLLMTCLLMALEAVPIDIDKTKVKAEGHVEGEKVENPDTGLYYDEYLRQVIDVLETDKHFREKLQTADIEEIKSGKLSRELDLVSHHVRTRLDELKRQEVARLRMLIKAKMDSVQDTGIDHQALLKQFEHLNHQNPDTFEPKDLDMLIKAATSDLENYDKTRHEEFKKYEMMKEHERREYLKTLDEEKRKREESKFEEMKKKHGDHPKVHHPGSKDQLKEVWEEADGLDPNEFDPKTFFKLHDVNNDGFLDEQELEALFTKELEKVYDPKNEEDDMVEMEEERLRMREHVMNEVDINKDRLVTLEEFLRATEKKEFLEPDSWETLDQQQLFTEDELKEFENHISQQEDELRKKAEELQKQKEELQRQHDQLQAQKQELQQVVKQMEQKKLQQGNPPAGPGGELKIQPPGEHKAGDAPQHPVGGDQPLPPGHVQEPAVRTDQVHP</sequence>
<dbReference type="GO" id="GO:0003677">
    <property type="term" value="F:DNA binding"/>
    <property type="evidence" value="ECO:0007669"/>
    <property type="project" value="UniProtKB-KW"/>
</dbReference>
<feature type="compositionally biased region" description="Low complexity" evidence="17">
    <location>
        <begin position="411"/>
        <end position="425"/>
    </location>
</feature>
<dbReference type="Ensembl" id="ENSCCET00000013890.1">
    <property type="protein sequence ID" value="ENSCCEP00000008743.1"/>
    <property type="gene ID" value="ENSCCEG00000008950.1"/>
</dbReference>
<dbReference type="GO" id="GO:0005509">
    <property type="term" value="F:calcium ion binding"/>
    <property type="evidence" value="ECO:0007669"/>
    <property type="project" value="InterPro"/>
</dbReference>
<keyword evidence="20" id="KW-1185">Reference proteome</keyword>
<evidence type="ECO:0000256" key="8">
    <source>
        <dbReference type="ARBA" id="ARBA00022553"/>
    </source>
</evidence>
<dbReference type="GO" id="GO:0005085">
    <property type="term" value="F:guanyl-nucleotide exchange factor activity"/>
    <property type="evidence" value="ECO:0007669"/>
    <property type="project" value="UniProtKB-KW"/>
</dbReference>
<evidence type="ECO:0000313" key="20">
    <source>
        <dbReference type="Proteomes" id="UP000694410"/>
    </source>
</evidence>
<feature type="region of interest" description="Disordered" evidence="17">
    <location>
        <begin position="224"/>
        <end position="256"/>
    </location>
</feature>
<evidence type="ECO:0000256" key="11">
    <source>
        <dbReference type="ARBA" id="ARBA00022729"/>
    </source>
</evidence>
<feature type="domain" description="EF-hand" evidence="18">
    <location>
        <begin position="271"/>
        <end position="306"/>
    </location>
</feature>
<dbReference type="InterPro" id="IPR011992">
    <property type="entry name" value="EF-hand-dom_pair"/>
</dbReference>
<evidence type="ECO:0000256" key="17">
    <source>
        <dbReference type="SAM" id="MobiDB-lite"/>
    </source>
</evidence>
<keyword evidence="13" id="KW-0106">Calcium</keyword>
<evidence type="ECO:0000256" key="5">
    <source>
        <dbReference type="ARBA" id="ARBA00008063"/>
    </source>
</evidence>
<evidence type="ECO:0000259" key="18">
    <source>
        <dbReference type="PROSITE" id="PS50222"/>
    </source>
</evidence>
<protein>
    <submittedName>
        <fullName evidence="19">Nucleobindin 2</fullName>
    </submittedName>
</protein>
<feature type="compositionally biased region" description="Basic and acidic residues" evidence="17">
    <location>
        <begin position="224"/>
        <end position="241"/>
    </location>
</feature>
<dbReference type="Proteomes" id="UP000694410">
    <property type="component" value="Unplaced"/>
</dbReference>
<evidence type="ECO:0000256" key="12">
    <source>
        <dbReference type="ARBA" id="ARBA00022737"/>
    </source>
</evidence>